<dbReference type="Proteomes" id="UP000076532">
    <property type="component" value="Unassembled WGS sequence"/>
</dbReference>
<dbReference type="EMBL" id="KV417603">
    <property type="protein sequence ID" value="KZP15532.1"/>
    <property type="molecule type" value="Genomic_DNA"/>
</dbReference>
<proteinExistence type="predicted"/>
<dbReference type="AlphaFoldDB" id="A0A166E9E8"/>
<organism evidence="1 2">
    <name type="scientific">Athelia psychrophila</name>
    <dbReference type="NCBI Taxonomy" id="1759441"/>
    <lineage>
        <taxon>Eukaryota</taxon>
        <taxon>Fungi</taxon>
        <taxon>Dikarya</taxon>
        <taxon>Basidiomycota</taxon>
        <taxon>Agaricomycotina</taxon>
        <taxon>Agaricomycetes</taxon>
        <taxon>Agaricomycetidae</taxon>
        <taxon>Atheliales</taxon>
        <taxon>Atheliaceae</taxon>
        <taxon>Athelia</taxon>
    </lineage>
</organism>
<reference evidence="1 2" key="1">
    <citation type="journal article" date="2016" name="Mol. Biol. Evol.">
        <title>Comparative Genomics of Early-Diverging Mushroom-Forming Fungi Provides Insights into the Origins of Lignocellulose Decay Capabilities.</title>
        <authorList>
            <person name="Nagy L.G."/>
            <person name="Riley R."/>
            <person name="Tritt A."/>
            <person name="Adam C."/>
            <person name="Daum C."/>
            <person name="Floudas D."/>
            <person name="Sun H."/>
            <person name="Yadav J.S."/>
            <person name="Pangilinan J."/>
            <person name="Larsson K.H."/>
            <person name="Matsuura K."/>
            <person name="Barry K."/>
            <person name="Labutti K."/>
            <person name="Kuo R."/>
            <person name="Ohm R.A."/>
            <person name="Bhattacharya S.S."/>
            <person name="Shirouzu T."/>
            <person name="Yoshinaga Y."/>
            <person name="Martin F.M."/>
            <person name="Grigoriev I.V."/>
            <person name="Hibbett D.S."/>
        </authorList>
    </citation>
    <scope>NUCLEOTIDE SEQUENCE [LARGE SCALE GENOMIC DNA]</scope>
    <source>
        <strain evidence="1 2">CBS 109695</strain>
    </source>
</reference>
<evidence type="ECO:0000313" key="2">
    <source>
        <dbReference type="Proteomes" id="UP000076532"/>
    </source>
</evidence>
<keyword evidence="2" id="KW-1185">Reference proteome</keyword>
<sequence length="116" mass="12752">MEGGCLGDLRRSVWRRLASDERRQGLVTMRAGGLRIDILAMDRLISLVIFLGDKLTLCNSRRVGTPAVLGWVPLSLTLLKRPAGAKIVSFAALHSLNTRSPSGCLAYRIDLLWAVH</sequence>
<protein>
    <submittedName>
        <fullName evidence="1">Uncharacterized protein</fullName>
    </submittedName>
</protein>
<gene>
    <name evidence="1" type="ORF">FIBSPDRAFT_80449</name>
</gene>
<accession>A0A166E9E8</accession>
<name>A0A166E9E8_9AGAM</name>
<evidence type="ECO:0000313" key="1">
    <source>
        <dbReference type="EMBL" id="KZP15532.1"/>
    </source>
</evidence>